<dbReference type="AlphaFoldDB" id="A0A7C8IAH3"/>
<accession>A0A7C8IAH3</accession>
<protein>
    <recommendedName>
        <fullName evidence="1">Aminoglycoside phosphotransferase domain-containing protein</fullName>
    </recommendedName>
</protein>
<dbReference type="Proteomes" id="UP000481861">
    <property type="component" value="Unassembled WGS sequence"/>
</dbReference>
<dbReference type="EMBL" id="JAADJZ010000005">
    <property type="protein sequence ID" value="KAF2874694.1"/>
    <property type="molecule type" value="Genomic_DNA"/>
</dbReference>
<dbReference type="PANTHER" id="PTHR21310:SF56">
    <property type="entry name" value="AMINOGLYCOSIDE PHOSPHOTRANSFERASE DOMAIN-CONTAINING PROTEIN"/>
    <property type="match status" value="1"/>
</dbReference>
<dbReference type="InterPro" id="IPR051678">
    <property type="entry name" value="AGP_Transferase"/>
</dbReference>
<organism evidence="2 3">
    <name type="scientific">Massariosphaeria phaeospora</name>
    <dbReference type="NCBI Taxonomy" id="100035"/>
    <lineage>
        <taxon>Eukaryota</taxon>
        <taxon>Fungi</taxon>
        <taxon>Dikarya</taxon>
        <taxon>Ascomycota</taxon>
        <taxon>Pezizomycotina</taxon>
        <taxon>Dothideomycetes</taxon>
        <taxon>Pleosporomycetidae</taxon>
        <taxon>Pleosporales</taxon>
        <taxon>Pleosporales incertae sedis</taxon>
        <taxon>Massariosphaeria</taxon>
    </lineage>
</organism>
<dbReference type="InterPro" id="IPR011009">
    <property type="entry name" value="Kinase-like_dom_sf"/>
</dbReference>
<proteinExistence type="predicted"/>
<feature type="non-terminal residue" evidence="2">
    <location>
        <position position="414"/>
    </location>
</feature>
<reference evidence="2 3" key="1">
    <citation type="submission" date="2020-01" db="EMBL/GenBank/DDBJ databases">
        <authorList>
            <consortium name="DOE Joint Genome Institute"/>
            <person name="Haridas S."/>
            <person name="Albert R."/>
            <person name="Binder M."/>
            <person name="Bloem J."/>
            <person name="Labutti K."/>
            <person name="Salamov A."/>
            <person name="Andreopoulos B."/>
            <person name="Baker S.E."/>
            <person name="Barry K."/>
            <person name="Bills G."/>
            <person name="Bluhm B.H."/>
            <person name="Cannon C."/>
            <person name="Castanera R."/>
            <person name="Culley D.E."/>
            <person name="Daum C."/>
            <person name="Ezra D."/>
            <person name="Gonzalez J.B."/>
            <person name="Henrissat B."/>
            <person name="Kuo A."/>
            <person name="Liang C."/>
            <person name="Lipzen A."/>
            <person name="Lutzoni F."/>
            <person name="Magnuson J."/>
            <person name="Mondo S."/>
            <person name="Nolan M."/>
            <person name="Ohm R."/>
            <person name="Pangilinan J."/>
            <person name="Park H.-J.H."/>
            <person name="Ramirez L."/>
            <person name="Alfaro M."/>
            <person name="Sun H."/>
            <person name="Tritt A."/>
            <person name="Yoshinaga Y."/>
            <person name="Zwiers L.-H.L."/>
            <person name="Turgeon B.G."/>
            <person name="Goodwin S.B."/>
            <person name="Spatafora J.W."/>
            <person name="Crous P.W."/>
            <person name="Grigoriev I.V."/>
        </authorList>
    </citation>
    <scope>NUCLEOTIDE SEQUENCE [LARGE SCALE GENOMIC DNA]</scope>
    <source>
        <strain evidence="2 3">CBS 611.86</strain>
    </source>
</reference>
<dbReference type="OrthoDB" id="10003767at2759"/>
<feature type="domain" description="Aminoglycoside phosphotransferase" evidence="1">
    <location>
        <begin position="89"/>
        <end position="317"/>
    </location>
</feature>
<dbReference type="SUPFAM" id="SSF56112">
    <property type="entry name" value="Protein kinase-like (PK-like)"/>
    <property type="match status" value="1"/>
</dbReference>
<dbReference type="InterPro" id="IPR002575">
    <property type="entry name" value="Aminoglycoside_PTrfase"/>
</dbReference>
<dbReference type="PANTHER" id="PTHR21310">
    <property type="entry name" value="AMINOGLYCOSIDE PHOSPHOTRANSFERASE-RELATED-RELATED"/>
    <property type="match status" value="1"/>
</dbReference>
<evidence type="ECO:0000313" key="3">
    <source>
        <dbReference type="Proteomes" id="UP000481861"/>
    </source>
</evidence>
<comment type="caution">
    <text evidence="2">The sequence shown here is derived from an EMBL/GenBank/DDBJ whole genome shotgun (WGS) entry which is preliminary data.</text>
</comment>
<gene>
    <name evidence="2" type="ORF">BDV95DRAFT_450768</name>
</gene>
<sequence>DDADAVSVTSTVNYEDQGHESFETLQHKVIPLAAQQLLVSSSNIAVERLKGGSYNRVIGVTLNTRGLSRKYTLKWVREYLQGLFGKHTTEKYVIRIPRFDSAGMEDDIAVLELAASHLTFPVPRTISFDATDSNALGKAYVIQRRLEGQQVSELWNSLNFAQKCSFARQVTRLSGEIAAVTSPAAGVIFSGHKTGHSSGPVPLKTFSVPPSEGHDTENLDKPLDWPSTPQTSLDFMLSQCERWREYYLSQDMDLDDTWNAFADIARSMHKRGLLPTEDLFQLSHQDLEPYNILITIKNEKTVEITGVLYWDGAVFAPSFMFRSTFWLWSGVDDEDEDENTALGEPETEEGKELKKIFLEGTEPRLLTHAFSSECAVARRFFGLLRDGMFSDSAFDLADILIAEWIELHPEDGIV</sequence>
<evidence type="ECO:0000313" key="2">
    <source>
        <dbReference type="EMBL" id="KAF2874694.1"/>
    </source>
</evidence>
<dbReference type="Pfam" id="PF01636">
    <property type="entry name" value="APH"/>
    <property type="match status" value="1"/>
</dbReference>
<name>A0A7C8IAH3_9PLEO</name>
<keyword evidence="3" id="KW-1185">Reference proteome</keyword>
<evidence type="ECO:0000259" key="1">
    <source>
        <dbReference type="Pfam" id="PF01636"/>
    </source>
</evidence>
<feature type="non-terminal residue" evidence="2">
    <location>
        <position position="1"/>
    </location>
</feature>